<dbReference type="AlphaFoldDB" id="A0A1V9ZS33"/>
<name>A0A1V9ZS33_ACHHY</name>
<evidence type="ECO:0008006" key="3">
    <source>
        <dbReference type="Google" id="ProtNLM"/>
    </source>
</evidence>
<dbReference type="OrthoDB" id="70207at2759"/>
<organism evidence="1 2">
    <name type="scientific">Achlya hypogyna</name>
    <name type="common">Oomycete</name>
    <name type="synonym">Protoachlya hypogyna</name>
    <dbReference type="NCBI Taxonomy" id="1202772"/>
    <lineage>
        <taxon>Eukaryota</taxon>
        <taxon>Sar</taxon>
        <taxon>Stramenopiles</taxon>
        <taxon>Oomycota</taxon>
        <taxon>Saprolegniomycetes</taxon>
        <taxon>Saprolegniales</taxon>
        <taxon>Achlyaceae</taxon>
        <taxon>Achlya</taxon>
    </lineage>
</organism>
<sequence length="609" mass="65766">MQLASGLRRAFSTERTLLQLTNPINKHKVWRQALAAWPTEKWRSLLTPDPAVAEHQRAFAGILQSHGPMNHYYLLKEHPAIAPELLLLIVDATSVFPYAQPQHREMDLIKVLRQMALATSEDSMVATAKRALTDLAAMPSDDSGLLPLYKSLASAAFEQDDVTAACLDDIVSTLLQHDRIATALAVLRYVQDETNLPPPKRTLTKLFRHLGRRADADAGSVAAALALASDWDAPTDKAVAGAMLAACLRAQLLPDALAVFHAAPAGSWGEPDVHALATALSIDAQHKAALEALFEQSAPVHSQRLLTTFLLAAQQMATPNLLQKALARCTARGWSVAVLCSCADHAPPSPHHDQLAATLLLHQLQAAPADASAVLARFLAAVKSYRTWLRVANLVLAQRVRDAPAEAVAIYAALFVAGKHEEHVRGSFHAVLLGLAAHGHVDEVLELLAFAKAHAIKPRADDLATIAVNLAASDSAAVHARPVLAMYLDILGSMRLPMTLRIWAAMAQLASAANDAALALDVYEAMRERRIKPTEAIVLDVLRAARPNFDLFQHVYADAMAHNVRSTRLFGLVLKVACYQHDPVFLRRVLSDIAANAWASSDAAVVATA</sequence>
<gene>
    <name evidence="1" type="ORF">ACHHYP_02703</name>
</gene>
<protein>
    <recommendedName>
        <fullName evidence="3">Pentacotripeptide-repeat region of PRORP domain-containing protein</fullName>
    </recommendedName>
</protein>
<dbReference type="EMBL" id="JNBR01000024">
    <property type="protein sequence ID" value="OQS00761.1"/>
    <property type="molecule type" value="Genomic_DNA"/>
</dbReference>
<keyword evidence="2" id="KW-1185">Reference proteome</keyword>
<proteinExistence type="predicted"/>
<evidence type="ECO:0000313" key="2">
    <source>
        <dbReference type="Proteomes" id="UP000243579"/>
    </source>
</evidence>
<dbReference type="Gene3D" id="1.25.40.10">
    <property type="entry name" value="Tetratricopeptide repeat domain"/>
    <property type="match status" value="1"/>
</dbReference>
<evidence type="ECO:0000313" key="1">
    <source>
        <dbReference type="EMBL" id="OQS00761.1"/>
    </source>
</evidence>
<reference evidence="1 2" key="1">
    <citation type="journal article" date="2014" name="Genome Biol. Evol.">
        <title>The secreted proteins of Achlya hypogyna and Thraustotheca clavata identify the ancestral oomycete secretome and reveal gene acquisitions by horizontal gene transfer.</title>
        <authorList>
            <person name="Misner I."/>
            <person name="Blouin N."/>
            <person name="Leonard G."/>
            <person name="Richards T.A."/>
            <person name="Lane C.E."/>
        </authorList>
    </citation>
    <scope>NUCLEOTIDE SEQUENCE [LARGE SCALE GENOMIC DNA]</scope>
    <source>
        <strain evidence="1 2">ATCC 48635</strain>
    </source>
</reference>
<comment type="caution">
    <text evidence="1">The sequence shown here is derived from an EMBL/GenBank/DDBJ whole genome shotgun (WGS) entry which is preliminary data.</text>
</comment>
<accession>A0A1V9ZS33</accession>
<dbReference type="InterPro" id="IPR011990">
    <property type="entry name" value="TPR-like_helical_dom_sf"/>
</dbReference>
<dbReference type="Proteomes" id="UP000243579">
    <property type="component" value="Unassembled WGS sequence"/>
</dbReference>